<feature type="region of interest" description="Disordered" evidence="1">
    <location>
        <begin position="1"/>
        <end position="31"/>
    </location>
</feature>
<feature type="compositionally biased region" description="Basic residues" evidence="1">
    <location>
        <begin position="43"/>
        <end position="56"/>
    </location>
</feature>
<dbReference type="AlphaFoldDB" id="A0A0F9HJA3"/>
<accession>A0A0F9HJA3</accession>
<comment type="caution">
    <text evidence="2">The sequence shown here is derived from an EMBL/GenBank/DDBJ whole genome shotgun (WGS) entry which is preliminary data.</text>
</comment>
<gene>
    <name evidence="2" type="ORF">LCGC14_2057060</name>
</gene>
<dbReference type="EMBL" id="LAZR01024411">
    <property type="protein sequence ID" value="KKL75222.1"/>
    <property type="molecule type" value="Genomic_DNA"/>
</dbReference>
<reference evidence="2" key="1">
    <citation type="journal article" date="2015" name="Nature">
        <title>Complex archaea that bridge the gap between prokaryotes and eukaryotes.</title>
        <authorList>
            <person name="Spang A."/>
            <person name="Saw J.H."/>
            <person name="Jorgensen S.L."/>
            <person name="Zaremba-Niedzwiedzka K."/>
            <person name="Martijn J."/>
            <person name="Lind A.E."/>
            <person name="van Eijk R."/>
            <person name="Schleper C."/>
            <person name="Guy L."/>
            <person name="Ettema T.J."/>
        </authorList>
    </citation>
    <scope>NUCLEOTIDE SEQUENCE</scope>
</reference>
<evidence type="ECO:0000313" key="2">
    <source>
        <dbReference type="EMBL" id="KKL75222.1"/>
    </source>
</evidence>
<name>A0A0F9HJA3_9ZZZZ</name>
<proteinExistence type="predicted"/>
<evidence type="ECO:0000256" key="1">
    <source>
        <dbReference type="SAM" id="MobiDB-lite"/>
    </source>
</evidence>
<protein>
    <submittedName>
        <fullName evidence="2">Uncharacterized protein</fullName>
    </submittedName>
</protein>
<organism evidence="2">
    <name type="scientific">marine sediment metagenome</name>
    <dbReference type="NCBI Taxonomy" id="412755"/>
    <lineage>
        <taxon>unclassified sequences</taxon>
        <taxon>metagenomes</taxon>
        <taxon>ecological metagenomes</taxon>
    </lineage>
</organism>
<feature type="compositionally biased region" description="Basic and acidic residues" evidence="1">
    <location>
        <begin position="1"/>
        <end position="14"/>
    </location>
</feature>
<sequence>MGRSADSKLEHADRLNTTASKIRKKDPESARELDALARVQRKSAIRQLKRRPKSKKTGQGLVIGA</sequence>
<feature type="region of interest" description="Disordered" evidence="1">
    <location>
        <begin position="43"/>
        <end position="65"/>
    </location>
</feature>